<gene>
    <name evidence="2" type="ORF">COV59_02445</name>
</gene>
<organism evidence="2 3">
    <name type="scientific">Candidatus Magasanikbacteria bacterium CG11_big_fil_rev_8_21_14_0_20_39_34</name>
    <dbReference type="NCBI Taxonomy" id="1974653"/>
    <lineage>
        <taxon>Bacteria</taxon>
        <taxon>Candidatus Magasanikiibacteriota</taxon>
    </lineage>
</organism>
<evidence type="ECO:0000259" key="1">
    <source>
        <dbReference type="Pfam" id="PF00535"/>
    </source>
</evidence>
<dbReference type="Pfam" id="PF00535">
    <property type="entry name" value="Glycos_transf_2"/>
    <property type="match status" value="1"/>
</dbReference>
<reference evidence="2 3" key="1">
    <citation type="submission" date="2017-09" db="EMBL/GenBank/DDBJ databases">
        <title>Depth-based differentiation of microbial function through sediment-hosted aquifers and enrichment of novel symbionts in the deep terrestrial subsurface.</title>
        <authorList>
            <person name="Probst A.J."/>
            <person name="Ladd B."/>
            <person name="Jarett J.K."/>
            <person name="Geller-Mcgrath D.E."/>
            <person name="Sieber C.M."/>
            <person name="Emerson J.B."/>
            <person name="Anantharaman K."/>
            <person name="Thomas B.C."/>
            <person name="Malmstrom R."/>
            <person name="Stieglmeier M."/>
            <person name="Klingl A."/>
            <person name="Woyke T."/>
            <person name="Ryan C.M."/>
            <person name="Banfield J.F."/>
        </authorList>
    </citation>
    <scope>NUCLEOTIDE SEQUENCE [LARGE SCALE GENOMIC DNA]</scope>
    <source>
        <strain evidence="2">CG11_big_fil_rev_8_21_14_0_20_39_34</strain>
    </source>
</reference>
<comment type="caution">
    <text evidence="2">The sequence shown here is derived from an EMBL/GenBank/DDBJ whole genome shotgun (WGS) entry which is preliminary data.</text>
</comment>
<protein>
    <recommendedName>
        <fullName evidence="1">Glycosyltransferase 2-like domain-containing protein</fullName>
    </recommendedName>
</protein>
<dbReference type="InterPro" id="IPR001173">
    <property type="entry name" value="Glyco_trans_2-like"/>
</dbReference>
<proteinExistence type="predicted"/>
<accession>A0A2H0N556</accession>
<dbReference type="AlphaFoldDB" id="A0A2H0N556"/>
<dbReference type="EMBL" id="PCWN01000007">
    <property type="protein sequence ID" value="PIR04021.1"/>
    <property type="molecule type" value="Genomic_DNA"/>
</dbReference>
<dbReference type="PANTHER" id="PTHR43179:SF11">
    <property type="entry name" value="GLYCOSYL TRANSFERASE"/>
    <property type="match status" value="1"/>
</dbReference>
<dbReference type="PANTHER" id="PTHR43179">
    <property type="entry name" value="RHAMNOSYLTRANSFERASE WBBL"/>
    <property type="match status" value="1"/>
</dbReference>
<feature type="domain" description="Glycosyltransferase 2-like" evidence="1">
    <location>
        <begin position="6"/>
        <end position="163"/>
    </location>
</feature>
<dbReference type="Gene3D" id="3.90.550.10">
    <property type="entry name" value="Spore Coat Polysaccharide Biosynthesis Protein SpsA, Chain A"/>
    <property type="match status" value="1"/>
</dbReference>
<dbReference type="InterPro" id="IPR029044">
    <property type="entry name" value="Nucleotide-diphossugar_trans"/>
</dbReference>
<name>A0A2H0N556_9BACT</name>
<sequence>MPKLSINMVVFHEKEMKYIAYLFDSLKKQTFQDFEMLLVDNSDAGSSIIKMVEEKAKELGNPYKIIKSNGNVGFAAGHNSGYKEAKTPFVLLLNPDMYLLPDVLSRMVDVLESNSKAASVSTRLMRWDFEKVEKSSKDSVEEQAREGFTNQVDAIGIRLLRNRRAVEWFAQELWDKGEETPPMLGNILDKQILEVFGVSGALAMYRKEVADTILLPGDNLFDPTYHSYKEDLDLAYRLRNAGYTSYVVLDSIAYHDRTAAAPKGLSDLKAAMNKGKQSEYVKFHSYKNHLRTLYKNEYWQNFFWDFPWIVWFELKKFAYMLFIHPVILWKSVREIVKDWKYTRSARRQIVEDRKLYWKGLRRWF</sequence>
<dbReference type="SUPFAM" id="SSF53448">
    <property type="entry name" value="Nucleotide-diphospho-sugar transferases"/>
    <property type="match status" value="1"/>
</dbReference>
<evidence type="ECO:0000313" key="2">
    <source>
        <dbReference type="EMBL" id="PIR04021.1"/>
    </source>
</evidence>
<dbReference type="Proteomes" id="UP000229600">
    <property type="component" value="Unassembled WGS sequence"/>
</dbReference>
<evidence type="ECO:0000313" key="3">
    <source>
        <dbReference type="Proteomes" id="UP000229600"/>
    </source>
</evidence>